<dbReference type="PANTHER" id="PTHR31190:SF449">
    <property type="entry name" value="AP2_ERF DOMAIN-CONTAINING PROTEIN"/>
    <property type="match status" value="1"/>
</dbReference>
<evidence type="ECO:0000256" key="5">
    <source>
        <dbReference type="ARBA" id="ARBA00023242"/>
    </source>
</evidence>
<accession>A0A978UXI0</accession>
<proteinExistence type="inferred from homology"/>
<dbReference type="FunFam" id="3.30.730.10:FF:000001">
    <property type="entry name" value="Ethylene-responsive transcription factor 2"/>
    <property type="match status" value="1"/>
</dbReference>
<dbReference type="EMBL" id="JAEACU010000008">
    <property type="protein sequence ID" value="KAH7519696.1"/>
    <property type="molecule type" value="Genomic_DNA"/>
</dbReference>
<comment type="caution">
    <text evidence="9">The sequence shown here is derived from an EMBL/GenBank/DDBJ whole genome shotgun (WGS) entry which is preliminary data.</text>
</comment>
<gene>
    <name evidence="9" type="ORF">FEM48_Zijuj08G0064700</name>
</gene>
<dbReference type="Pfam" id="PF00847">
    <property type="entry name" value="AP2"/>
    <property type="match status" value="1"/>
</dbReference>
<evidence type="ECO:0000256" key="7">
    <source>
        <dbReference type="SAM" id="MobiDB-lite"/>
    </source>
</evidence>
<keyword evidence="3" id="KW-0238">DNA-binding</keyword>
<protein>
    <recommendedName>
        <fullName evidence="8">AP2/ERF domain-containing protein</fullName>
    </recommendedName>
</protein>
<keyword evidence="2" id="KW-0805">Transcription regulation</keyword>
<dbReference type="GO" id="GO:0009873">
    <property type="term" value="P:ethylene-activated signaling pathway"/>
    <property type="evidence" value="ECO:0007669"/>
    <property type="project" value="InterPro"/>
</dbReference>
<dbReference type="GO" id="GO:0003700">
    <property type="term" value="F:DNA-binding transcription factor activity"/>
    <property type="evidence" value="ECO:0007669"/>
    <property type="project" value="InterPro"/>
</dbReference>
<evidence type="ECO:0000256" key="2">
    <source>
        <dbReference type="ARBA" id="ARBA00023015"/>
    </source>
</evidence>
<dbReference type="InterPro" id="IPR016177">
    <property type="entry name" value="DNA-bd_dom_sf"/>
</dbReference>
<feature type="compositionally biased region" description="Pro residues" evidence="7">
    <location>
        <begin position="36"/>
        <end position="50"/>
    </location>
</feature>
<feature type="region of interest" description="Disordered" evidence="7">
    <location>
        <begin position="30"/>
        <end position="52"/>
    </location>
</feature>
<evidence type="ECO:0000256" key="1">
    <source>
        <dbReference type="ARBA" id="ARBA00004123"/>
    </source>
</evidence>
<dbReference type="InterPro" id="IPR036955">
    <property type="entry name" value="AP2/ERF_dom_sf"/>
</dbReference>
<evidence type="ECO:0000313" key="9">
    <source>
        <dbReference type="EMBL" id="KAH7519696.1"/>
    </source>
</evidence>
<dbReference type="PROSITE" id="PS51032">
    <property type="entry name" value="AP2_ERF"/>
    <property type="match status" value="1"/>
</dbReference>
<dbReference type="SMART" id="SM00380">
    <property type="entry name" value="AP2"/>
    <property type="match status" value="1"/>
</dbReference>
<dbReference type="InterPro" id="IPR044808">
    <property type="entry name" value="ERF_plant"/>
</dbReference>
<dbReference type="Proteomes" id="UP000813462">
    <property type="component" value="Unassembled WGS sequence"/>
</dbReference>
<dbReference type="InterPro" id="IPR001471">
    <property type="entry name" value="AP2/ERF_dom"/>
</dbReference>
<comment type="similarity">
    <text evidence="6">Belongs to the AP2/ERF transcription factor family. ERF subfamily.</text>
</comment>
<dbReference type="PANTHER" id="PTHR31190">
    <property type="entry name" value="DNA-BINDING DOMAIN"/>
    <property type="match status" value="1"/>
</dbReference>
<dbReference type="PRINTS" id="PR00367">
    <property type="entry name" value="ETHRSPELEMNT"/>
</dbReference>
<evidence type="ECO:0000256" key="3">
    <source>
        <dbReference type="ARBA" id="ARBA00023125"/>
    </source>
</evidence>
<dbReference type="GO" id="GO:0003677">
    <property type="term" value="F:DNA binding"/>
    <property type="evidence" value="ECO:0007669"/>
    <property type="project" value="UniProtKB-KW"/>
</dbReference>
<reference evidence="9" key="1">
    <citation type="journal article" date="2021" name="Front. Plant Sci.">
        <title>Chromosome-Scale Genome Assembly for Chinese Sour Jujube and Insights Into Its Genome Evolution and Domestication Signature.</title>
        <authorList>
            <person name="Shen L.-Y."/>
            <person name="Luo H."/>
            <person name="Wang X.-L."/>
            <person name="Wang X.-M."/>
            <person name="Qiu X.-J."/>
            <person name="Liu H."/>
            <person name="Zhou S.-S."/>
            <person name="Jia K.-H."/>
            <person name="Nie S."/>
            <person name="Bao Y.-T."/>
            <person name="Zhang R.-G."/>
            <person name="Yun Q.-Z."/>
            <person name="Chai Y.-H."/>
            <person name="Lu J.-Y."/>
            <person name="Li Y."/>
            <person name="Zhao S.-W."/>
            <person name="Mao J.-F."/>
            <person name="Jia S.-G."/>
            <person name="Mao Y.-M."/>
        </authorList>
    </citation>
    <scope>NUCLEOTIDE SEQUENCE</scope>
    <source>
        <strain evidence="9">AT0</strain>
        <tissue evidence="9">Leaf</tissue>
    </source>
</reference>
<comment type="subcellular location">
    <subcellularLocation>
        <location evidence="1">Nucleus</location>
    </subcellularLocation>
</comment>
<dbReference type="SUPFAM" id="SSF54171">
    <property type="entry name" value="DNA-binding domain"/>
    <property type="match status" value="1"/>
</dbReference>
<evidence type="ECO:0000256" key="6">
    <source>
        <dbReference type="ARBA" id="ARBA00024343"/>
    </source>
</evidence>
<sequence length="259" mass="29093">MSLQLQIMSQSDLALLDSIRRHLLDDDFGTSTLPFYPSPPPPPPPPPPQPLTFTNHHSHPLLLQGSAETAGTVSHLEPEHRDSETRTQVRHFRGVRRRPWGKYAAEIRDPKKNGARLWLGTYESAEDAALAYDRAAFKMRGSKAKLNFPHLIGSSDSEPDRVAKKRGSPEPSLLFSSSVSEDGSVRSKRRRNNNKVGSTTDSELEHAHWLDVFQVNKLTFGSHLLVDDHKSLFTLVAMMADDKRFGLRPNSSWTEEDPL</sequence>
<feature type="region of interest" description="Disordered" evidence="7">
    <location>
        <begin position="148"/>
        <end position="201"/>
    </location>
</feature>
<dbReference type="AlphaFoldDB" id="A0A978UXI0"/>
<keyword evidence="5" id="KW-0539">Nucleus</keyword>
<organism evidence="9 10">
    <name type="scientific">Ziziphus jujuba var. spinosa</name>
    <dbReference type="NCBI Taxonomy" id="714518"/>
    <lineage>
        <taxon>Eukaryota</taxon>
        <taxon>Viridiplantae</taxon>
        <taxon>Streptophyta</taxon>
        <taxon>Embryophyta</taxon>
        <taxon>Tracheophyta</taxon>
        <taxon>Spermatophyta</taxon>
        <taxon>Magnoliopsida</taxon>
        <taxon>eudicotyledons</taxon>
        <taxon>Gunneridae</taxon>
        <taxon>Pentapetalae</taxon>
        <taxon>rosids</taxon>
        <taxon>fabids</taxon>
        <taxon>Rosales</taxon>
        <taxon>Rhamnaceae</taxon>
        <taxon>Paliureae</taxon>
        <taxon>Ziziphus</taxon>
    </lineage>
</organism>
<evidence type="ECO:0000259" key="8">
    <source>
        <dbReference type="PROSITE" id="PS51032"/>
    </source>
</evidence>
<dbReference type="CDD" id="cd00018">
    <property type="entry name" value="AP2"/>
    <property type="match status" value="1"/>
</dbReference>
<name>A0A978UXI0_ZIZJJ</name>
<dbReference type="Gene3D" id="3.30.730.10">
    <property type="entry name" value="AP2/ERF domain"/>
    <property type="match status" value="1"/>
</dbReference>
<dbReference type="GO" id="GO:0005634">
    <property type="term" value="C:nucleus"/>
    <property type="evidence" value="ECO:0007669"/>
    <property type="project" value="UniProtKB-SubCell"/>
</dbReference>
<feature type="compositionally biased region" description="Low complexity" evidence="7">
    <location>
        <begin position="169"/>
        <end position="182"/>
    </location>
</feature>
<evidence type="ECO:0000256" key="4">
    <source>
        <dbReference type="ARBA" id="ARBA00023163"/>
    </source>
</evidence>
<keyword evidence="4" id="KW-0804">Transcription</keyword>
<dbReference type="SUPFAM" id="SSF101447">
    <property type="entry name" value="Formin homology 2 domain (FH2 domain)"/>
    <property type="match status" value="1"/>
</dbReference>
<feature type="domain" description="AP2/ERF" evidence="8">
    <location>
        <begin position="91"/>
        <end position="149"/>
    </location>
</feature>
<evidence type="ECO:0000313" key="10">
    <source>
        <dbReference type="Proteomes" id="UP000813462"/>
    </source>
</evidence>